<name>A0A967AUV3_9FLAO</name>
<keyword evidence="3" id="KW-1185">Reference proteome</keyword>
<dbReference type="Proteomes" id="UP000707206">
    <property type="component" value="Unassembled WGS sequence"/>
</dbReference>
<gene>
    <name evidence="2" type="ORF">FK220_015750</name>
</gene>
<evidence type="ECO:0000313" key="2">
    <source>
        <dbReference type="EMBL" id="NHF60809.1"/>
    </source>
</evidence>
<feature type="chain" id="PRO_5037868290" evidence="1">
    <location>
        <begin position="23"/>
        <end position="388"/>
    </location>
</feature>
<dbReference type="NCBIfam" id="TIGR04131">
    <property type="entry name" value="Bac_Flav_CTERM"/>
    <property type="match status" value="1"/>
</dbReference>
<evidence type="ECO:0000313" key="3">
    <source>
        <dbReference type="Proteomes" id="UP000707206"/>
    </source>
</evidence>
<organism evidence="2 3">
    <name type="scientific">Pelagihabitans pacificus</name>
    <dbReference type="NCBI Taxonomy" id="2696054"/>
    <lineage>
        <taxon>Bacteria</taxon>
        <taxon>Pseudomonadati</taxon>
        <taxon>Bacteroidota</taxon>
        <taxon>Flavobacteriia</taxon>
        <taxon>Flavobacteriales</taxon>
        <taxon>Flavobacteriaceae</taxon>
        <taxon>Pelagihabitans</taxon>
    </lineage>
</organism>
<sequence>METIHRRCFFGLVVLLAGTSHAQTALQNAGNLRIHENGQLGFHTDLINNGILDENQGLVGFYGDNTIDVSGAVPATFNDVEFATSIATVLRTSLNVSNNANFITGNVLTPREESTVTLNFLENAFYNGEGDINKVDGYASITQQQNFTFPVGDFQQLRPLILESQGVNAFANCAYFSEDPNNPTTFATSFDTQNKPASLGEISTREFWRLEGSVPSTIQISWNAQSDMAALTDDVTTIVPVGWSKSANQWVSLGNSGGVGDLTEGFTTSISFVPDDYEIITFGGAGEPLEALDLGNYLVTPNGDGRNDVLEIPELEQSPNNTVRIFDRFGLKVFEKDNYTDEFDGFATTGTVVINKEKGLPSGVYFYVATLHDLGLEFQGFLYLSARR</sequence>
<keyword evidence="1" id="KW-0732">Signal</keyword>
<reference evidence="2" key="1">
    <citation type="submission" date="2019-07" db="EMBL/GenBank/DDBJ databases">
        <authorList>
            <person name="De-Chao Zhang Q."/>
        </authorList>
    </citation>
    <scope>NUCLEOTIDE SEQUENCE</scope>
    <source>
        <strain evidence="2">TP-CH-4</strain>
    </source>
</reference>
<feature type="signal peptide" evidence="1">
    <location>
        <begin position="1"/>
        <end position="22"/>
    </location>
</feature>
<protein>
    <submittedName>
        <fullName evidence="2">Gliding motility-associated C-terminal domain-containing protein</fullName>
    </submittedName>
</protein>
<proteinExistence type="predicted"/>
<reference evidence="2" key="2">
    <citation type="submission" date="2020-03" db="EMBL/GenBank/DDBJ databases">
        <title>Flavobacteriaceae bacterium strain TP-CH-4, a member of the family Flavobacteriaceae isolated from a deep-sea seamount.</title>
        <authorList>
            <person name="Zhang D.-C."/>
        </authorList>
    </citation>
    <scope>NUCLEOTIDE SEQUENCE</scope>
    <source>
        <strain evidence="2">TP-CH-4</strain>
    </source>
</reference>
<comment type="caution">
    <text evidence="2">The sequence shown here is derived from an EMBL/GenBank/DDBJ whole genome shotgun (WGS) entry which is preliminary data.</text>
</comment>
<dbReference type="InterPro" id="IPR026341">
    <property type="entry name" value="T9SS_type_B"/>
</dbReference>
<accession>A0A967AUV3</accession>
<evidence type="ECO:0000256" key="1">
    <source>
        <dbReference type="SAM" id="SignalP"/>
    </source>
</evidence>
<dbReference type="Pfam" id="PF13585">
    <property type="entry name" value="CHU_C"/>
    <property type="match status" value="1"/>
</dbReference>
<dbReference type="EMBL" id="VIKU02000005">
    <property type="protein sequence ID" value="NHF60809.1"/>
    <property type="molecule type" value="Genomic_DNA"/>
</dbReference>
<dbReference type="AlphaFoldDB" id="A0A967AUV3"/>